<name>A0A1A8E6U5_NOTKA</name>
<protein>
    <submittedName>
        <fullName evidence="2">Uncharacterized protein</fullName>
    </submittedName>
</protein>
<gene>
    <name evidence="2" type="primary">BRAFLDRAFT_67258</name>
</gene>
<reference evidence="2" key="2">
    <citation type="submission" date="2016-06" db="EMBL/GenBank/DDBJ databases">
        <title>The genome of a short-lived fish provides insights into sex chromosome evolution and the genetic control of aging.</title>
        <authorList>
            <person name="Reichwald K."/>
            <person name="Felder M."/>
            <person name="Petzold A."/>
            <person name="Koch P."/>
            <person name="Groth M."/>
            <person name="Platzer M."/>
        </authorList>
    </citation>
    <scope>NUCLEOTIDE SEQUENCE</scope>
    <source>
        <tissue evidence="2">Brain</tissue>
    </source>
</reference>
<accession>A0A1A8E6U5</accession>
<feature type="compositionally biased region" description="Basic and acidic residues" evidence="1">
    <location>
        <begin position="1"/>
        <end position="17"/>
    </location>
</feature>
<dbReference type="AlphaFoldDB" id="A0A1A8E6U5"/>
<organism evidence="2">
    <name type="scientific">Nothobranchius kadleci</name>
    <name type="common">African annual killifish</name>
    <dbReference type="NCBI Taxonomy" id="1051664"/>
    <lineage>
        <taxon>Eukaryota</taxon>
        <taxon>Metazoa</taxon>
        <taxon>Chordata</taxon>
        <taxon>Craniata</taxon>
        <taxon>Vertebrata</taxon>
        <taxon>Euteleostomi</taxon>
        <taxon>Actinopterygii</taxon>
        <taxon>Neopterygii</taxon>
        <taxon>Teleostei</taxon>
        <taxon>Neoteleostei</taxon>
        <taxon>Acanthomorphata</taxon>
        <taxon>Ovalentaria</taxon>
        <taxon>Atherinomorphae</taxon>
        <taxon>Cyprinodontiformes</taxon>
        <taxon>Nothobranchiidae</taxon>
        <taxon>Nothobranchius</taxon>
    </lineage>
</organism>
<dbReference type="EMBL" id="HAEA01012776">
    <property type="protein sequence ID" value="SBQ41256.1"/>
    <property type="molecule type" value="Transcribed_RNA"/>
</dbReference>
<sequence length="163" mass="18989">MEDHTYSSSKLEKRDSLSHPSKRKRILKSEQDRRHEKTRVNIGVAFPRWRDLMLQKGFSRHAELATFLLDRFKRKYNKNARRYSVYSLKSEKGYEYIPVLQSKIINERLARGVGMPRTRSMRDDDPRRLGLVPPIAPPPISELVQIQVSRGLVSELNTATGLQ</sequence>
<feature type="region of interest" description="Disordered" evidence="1">
    <location>
        <begin position="1"/>
        <end position="34"/>
    </location>
</feature>
<proteinExistence type="predicted"/>
<evidence type="ECO:0000313" key="2">
    <source>
        <dbReference type="EMBL" id="SBQ41256.1"/>
    </source>
</evidence>
<evidence type="ECO:0000256" key="1">
    <source>
        <dbReference type="SAM" id="MobiDB-lite"/>
    </source>
</evidence>
<reference evidence="2" key="1">
    <citation type="submission" date="2016-05" db="EMBL/GenBank/DDBJ databases">
        <authorList>
            <person name="Lavstsen T."/>
            <person name="Jespersen J.S."/>
        </authorList>
    </citation>
    <scope>NUCLEOTIDE SEQUENCE</scope>
    <source>
        <tissue evidence="2">Brain</tissue>
    </source>
</reference>